<protein>
    <submittedName>
        <fullName evidence="2">Uncharacterized protein</fullName>
    </submittedName>
</protein>
<reference evidence="2 3" key="1">
    <citation type="journal article" date="2021" name="Nat. Plants">
        <title>The Taxus genome provides insights into paclitaxel biosynthesis.</title>
        <authorList>
            <person name="Xiong X."/>
            <person name="Gou J."/>
            <person name="Liao Q."/>
            <person name="Li Y."/>
            <person name="Zhou Q."/>
            <person name="Bi G."/>
            <person name="Li C."/>
            <person name="Du R."/>
            <person name="Wang X."/>
            <person name="Sun T."/>
            <person name="Guo L."/>
            <person name="Liang H."/>
            <person name="Lu P."/>
            <person name="Wu Y."/>
            <person name="Zhang Z."/>
            <person name="Ro D.K."/>
            <person name="Shang Y."/>
            <person name="Huang S."/>
            <person name="Yan J."/>
        </authorList>
    </citation>
    <scope>NUCLEOTIDE SEQUENCE [LARGE SCALE GENOMIC DNA]</scope>
    <source>
        <strain evidence="2">Ta-2019</strain>
    </source>
</reference>
<proteinExistence type="predicted"/>
<feature type="non-terminal residue" evidence="2">
    <location>
        <position position="402"/>
    </location>
</feature>
<dbReference type="Proteomes" id="UP000824469">
    <property type="component" value="Unassembled WGS sequence"/>
</dbReference>
<dbReference type="AlphaFoldDB" id="A0AA38LED3"/>
<keyword evidence="3" id="KW-1185">Reference proteome</keyword>
<evidence type="ECO:0000256" key="1">
    <source>
        <dbReference type="SAM" id="MobiDB-lite"/>
    </source>
</evidence>
<evidence type="ECO:0000313" key="3">
    <source>
        <dbReference type="Proteomes" id="UP000824469"/>
    </source>
</evidence>
<name>A0AA38LED3_TAXCH</name>
<feature type="region of interest" description="Disordered" evidence="1">
    <location>
        <begin position="1"/>
        <end position="44"/>
    </location>
</feature>
<comment type="caution">
    <text evidence="2">The sequence shown here is derived from an EMBL/GenBank/DDBJ whole genome shotgun (WGS) entry which is preliminary data.</text>
</comment>
<organism evidence="2 3">
    <name type="scientific">Taxus chinensis</name>
    <name type="common">Chinese yew</name>
    <name type="synonym">Taxus wallichiana var. chinensis</name>
    <dbReference type="NCBI Taxonomy" id="29808"/>
    <lineage>
        <taxon>Eukaryota</taxon>
        <taxon>Viridiplantae</taxon>
        <taxon>Streptophyta</taxon>
        <taxon>Embryophyta</taxon>
        <taxon>Tracheophyta</taxon>
        <taxon>Spermatophyta</taxon>
        <taxon>Pinopsida</taxon>
        <taxon>Pinidae</taxon>
        <taxon>Conifers II</taxon>
        <taxon>Cupressales</taxon>
        <taxon>Taxaceae</taxon>
        <taxon>Taxus</taxon>
    </lineage>
</organism>
<accession>A0AA38LED3</accession>
<sequence>MKLETKRVGIGTRHNARTPSKDLGKKVSSIEGRKPSSVKKQVEEHVADQLQDGEIMMKIEETNSFYNLPSKVTKEEEPLHNLFGEKDKPLGALKEPTTIAKGEPLIDFSYSLKKAQEEEEMAKQEPRRRGVSRNTLRAYALLSRLLPVILRIRNAIITFNLHQICQQDCQHKAGQLDVEMLDNWLKKLEAHFNEHQMNQSRTSIQLPTEVKCDVQLVVSHAQIARWNFTQYLSVKEKFLSDLSITGRVNSTAKGVEIVNCVRNILNNNRRPLTEQEESLDSVTNNVKDSWETRRTILRLYGCVGKGPHNNQSVQGNKLSGASNEYRNGGFLLSDIRALRDTFLCVDEFYRLVGYNRHVGKHRFDPPLQQIILHSLLTYMVDCFKRDSMLINGYQQCECRQQL</sequence>
<dbReference type="EMBL" id="JAHRHJ020000004">
    <property type="protein sequence ID" value="KAH9318665.1"/>
    <property type="molecule type" value="Genomic_DNA"/>
</dbReference>
<gene>
    <name evidence="2" type="ORF">KI387_020434</name>
</gene>
<evidence type="ECO:0000313" key="2">
    <source>
        <dbReference type="EMBL" id="KAH9318665.1"/>
    </source>
</evidence>